<dbReference type="InterPro" id="IPR003593">
    <property type="entry name" value="AAA+_ATPase"/>
</dbReference>
<dbReference type="SMART" id="SM00382">
    <property type="entry name" value="AAA"/>
    <property type="match status" value="1"/>
</dbReference>
<comment type="similarity">
    <text evidence="3">Belongs to the MoxR family.</text>
</comment>
<dbReference type="PANTHER" id="PTHR42759:SF1">
    <property type="entry name" value="MAGNESIUM-CHELATASE SUBUNIT CHLD"/>
    <property type="match status" value="1"/>
</dbReference>
<evidence type="ECO:0000259" key="4">
    <source>
        <dbReference type="SMART" id="SM00382"/>
    </source>
</evidence>
<dbReference type="CDD" id="cd00009">
    <property type="entry name" value="AAA"/>
    <property type="match status" value="1"/>
</dbReference>
<gene>
    <name evidence="5" type="ORF">HY912_05705</name>
</gene>
<dbReference type="FunFam" id="3.40.50.300:FF:000640">
    <property type="entry name" value="MoxR family ATPase"/>
    <property type="match status" value="1"/>
</dbReference>
<evidence type="ECO:0000313" key="6">
    <source>
        <dbReference type="Proteomes" id="UP000807825"/>
    </source>
</evidence>
<dbReference type="InterPro" id="IPR050764">
    <property type="entry name" value="CbbQ/NirQ/NorQ/GpvN"/>
</dbReference>
<organism evidence="5 6">
    <name type="scientific">Desulfomonile tiedjei</name>
    <dbReference type="NCBI Taxonomy" id="2358"/>
    <lineage>
        <taxon>Bacteria</taxon>
        <taxon>Pseudomonadati</taxon>
        <taxon>Thermodesulfobacteriota</taxon>
        <taxon>Desulfomonilia</taxon>
        <taxon>Desulfomonilales</taxon>
        <taxon>Desulfomonilaceae</taxon>
        <taxon>Desulfomonile</taxon>
    </lineage>
</organism>
<dbReference type="Pfam" id="PF07726">
    <property type="entry name" value="AAA_3"/>
    <property type="match status" value="1"/>
</dbReference>
<evidence type="ECO:0000256" key="2">
    <source>
        <dbReference type="ARBA" id="ARBA00022840"/>
    </source>
</evidence>
<dbReference type="InterPro" id="IPR011703">
    <property type="entry name" value="ATPase_AAA-3"/>
</dbReference>
<accession>A0A9D6V0A3</accession>
<keyword evidence="1" id="KW-0547">Nucleotide-binding</keyword>
<evidence type="ECO:0000256" key="3">
    <source>
        <dbReference type="ARBA" id="ARBA00061607"/>
    </source>
</evidence>
<dbReference type="AlphaFoldDB" id="A0A9D6V0A3"/>
<sequence>MVALADNLGKVIHGQDAALEQLLTCMLAGGHAILEGVPGLGKTLTARTLARLLGAEYKRIQFTPDLLPSDIIGTNVFNFQTSDFSLHKGPIFTEILLADEINRTPPKSQSALLEAMEERQVTIEGTRNPLPDFFFVMATQNPVEYEGTYPLPETQLDRFMMKIVIDYPPQDAELEVIRSYALGIDLHDLESLIPQNLVSKEELLDFRKKTNSITTRDDIMAYIQKIIAETRDPHYVQLGASTRAAVVLLRASRSLSALRGLTFLTPDEVKDAALPVLRHRIILRPEALIDGLTPDYYIENILKRMPVPR</sequence>
<keyword evidence="2" id="KW-0067">ATP-binding</keyword>
<name>A0A9D6V0A3_9BACT</name>
<protein>
    <submittedName>
        <fullName evidence="5">MoxR family ATPase</fullName>
    </submittedName>
</protein>
<dbReference type="GO" id="GO:0005524">
    <property type="term" value="F:ATP binding"/>
    <property type="evidence" value="ECO:0007669"/>
    <property type="project" value="UniProtKB-KW"/>
</dbReference>
<dbReference type="Proteomes" id="UP000807825">
    <property type="component" value="Unassembled WGS sequence"/>
</dbReference>
<dbReference type="PIRSF" id="PIRSF002849">
    <property type="entry name" value="AAA_ATPase_chaperone_MoxR_prd"/>
    <property type="match status" value="1"/>
</dbReference>
<dbReference type="SUPFAM" id="SSF52540">
    <property type="entry name" value="P-loop containing nucleoside triphosphate hydrolases"/>
    <property type="match status" value="1"/>
</dbReference>
<dbReference type="PANTHER" id="PTHR42759">
    <property type="entry name" value="MOXR FAMILY PROTEIN"/>
    <property type="match status" value="1"/>
</dbReference>
<comment type="caution">
    <text evidence="5">The sequence shown here is derived from an EMBL/GenBank/DDBJ whole genome shotgun (WGS) entry which is preliminary data.</text>
</comment>
<dbReference type="InterPro" id="IPR027417">
    <property type="entry name" value="P-loop_NTPase"/>
</dbReference>
<feature type="domain" description="AAA+ ATPase" evidence="4">
    <location>
        <begin position="28"/>
        <end position="169"/>
    </location>
</feature>
<reference evidence="5" key="1">
    <citation type="submission" date="2020-07" db="EMBL/GenBank/DDBJ databases">
        <title>Huge and variable diversity of episymbiotic CPR bacteria and DPANN archaea in groundwater ecosystems.</title>
        <authorList>
            <person name="He C.Y."/>
            <person name="Keren R."/>
            <person name="Whittaker M."/>
            <person name="Farag I.F."/>
            <person name="Doudna J."/>
            <person name="Cate J.H.D."/>
            <person name="Banfield J.F."/>
        </authorList>
    </citation>
    <scope>NUCLEOTIDE SEQUENCE</scope>
    <source>
        <strain evidence="5">NC_groundwater_1664_Pr3_B-0.1um_52_9</strain>
    </source>
</reference>
<dbReference type="GO" id="GO:0016887">
    <property type="term" value="F:ATP hydrolysis activity"/>
    <property type="evidence" value="ECO:0007669"/>
    <property type="project" value="InterPro"/>
</dbReference>
<dbReference type="EMBL" id="JACRDE010000164">
    <property type="protein sequence ID" value="MBI5248972.1"/>
    <property type="molecule type" value="Genomic_DNA"/>
</dbReference>
<dbReference type="InterPro" id="IPR041628">
    <property type="entry name" value="ChlI/MoxR_AAA_lid"/>
</dbReference>
<dbReference type="Gene3D" id="1.10.8.80">
    <property type="entry name" value="Magnesium chelatase subunit I, C-Terminal domain"/>
    <property type="match status" value="1"/>
</dbReference>
<evidence type="ECO:0000313" key="5">
    <source>
        <dbReference type="EMBL" id="MBI5248972.1"/>
    </source>
</evidence>
<proteinExistence type="inferred from homology"/>
<dbReference type="Gene3D" id="3.40.50.300">
    <property type="entry name" value="P-loop containing nucleotide triphosphate hydrolases"/>
    <property type="match status" value="1"/>
</dbReference>
<evidence type="ECO:0000256" key="1">
    <source>
        <dbReference type="ARBA" id="ARBA00022741"/>
    </source>
</evidence>
<dbReference type="Pfam" id="PF17863">
    <property type="entry name" value="AAA_lid_2"/>
    <property type="match status" value="1"/>
</dbReference>